<dbReference type="InterPro" id="IPR008258">
    <property type="entry name" value="Transglycosylase_SLT_dom_1"/>
</dbReference>
<comment type="similarity">
    <text evidence="1">Belongs to the virb1 family.</text>
</comment>
<organism evidence="4 5">
    <name type="scientific">Microbaculum marinisediminis</name>
    <dbReference type="NCBI Taxonomy" id="2931392"/>
    <lineage>
        <taxon>Bacteria</taxon>
        <taxon>Pseudomonadati</taxon>
        <taxon>Pseudomonadota</taxon>
        <taxon>Alphaproteobacteria</taxon>
        <taxon>Hyphomicrobiales</taxon>
        <taxon>Tepidamorphaceae</taxon>
        <taxon>Microbaculum</taxon>
    </lineage>
</organism>
<dbReference type="RefSeq" id="WP_261618343.1">
    <property type="nucleotide sequence ID" value="NZ_JALIDZ010000014.1"/>
</dbReference>
<protein>
    <submittedName>
        <fullName evidence="4">Lytic transglycosylase domain-containing protein</fullName>
    </submittedName>
</protein>
<evidence type="ECO:0000259" key="3">
    <source>
        <dbReference type="Pfam" id="PF01464"/>
    </source>
</evidence>
<feature type="region of interest" description="Disordered" evidence="2">
    <location>
        <begin position="261"/>
        <end position="333"/>
    </location>
</feature>
<evidence type="ECO:0000256" key="1">
    <source>
        <dbReference type="ARBA" id="ARBA00009387"/>
    </source>
</evidence>
<name>A0AAW5R6N9_9HYPH</name>
<sequence>MSFFSSFGLSGGKPGDVGSALQYASRRTGVDVDYLKATAKRESNLDPQAKAPTSSATGLFQFIERTWLGMLKQAGGRHGYGELAEKIQPTAGGGYAVSDAAARRQILELREDPKAAALMAGEFTARNAETLQKALGRHASEGELYAAHFLGAGGAVELVRLVETAPGTPAAERFPAAARANRAIFYDSGRARTAREVYAKLTAGYDATPAVPQNATYLAFAPGRSTGDQAFHGLFRSDSQGLGPIGRMASSFWAGVSGKAEAHGMTRDPGSAMVETDRRTGQATIRLDAAPQADGRSDLRSDTRSASAARDTGEAGGRRSYGQWSADPSLPVR</sequence>
<evidence type="ECO:0000313" key="5">
    <source>
        <dbReference type="Proteomes" id="UP001320898"/>
    </source>
</evidence>
<reference evidence="4 5" key="1">
    <citation type="submission" date="2022-04" db="EMBL/GenBank/DDBJ databases">
        <authorList>
            <person name="Ye Y.-Q."/>
            <person name="Du Z.-J."/>
        </authorList>
    </citation>
    <scope>NUCLEOTIDE SEQUENCE [LARGE SCALE GENOMIC DNA]</scope>
    <source>
        <strain evidence="4 5">A6E488</strain>
    </source>
</reference>
<proteinExistence type="inferred from homology"/>
<feature type="domain" description="Transglycosylase SLT" evidence="3">
    <location>
        <begin position="21"/>
        <end position="67"/>
    </location>
</feature>
<evidence type="ECO:0000313" key="4">
    <source>
        <dbReference type="EMBL" id="MCT8974757.1"/>
    </source>
</evidence>
<dbReference type="EMBL" id="JALIDZ010000014">
    <property type="protein sequence ID" value="MCT8974757.1"/>
    <property type="molecule type" value="Genomic_DNA"/>
</dbReference>
<accession>A0AAW5R6N9</accession>
<dbReference type="InterPro" id="IPR023346">
    <property type="entry name" value="Lysozyme-like_dom_sf"/>
</dbReference>
<evidence type="ECO:0000256" key="2">
    <source>
        <dbReference type="SAM" id="MobiDB-lite"/>
    </source>
</evidence>
<dbReference type="Gene3D" id="1.10.530.10">
    <property type="match status" value="1"/>
</dbReference>
<dbReference type="AlphaFoldDB" id="A0AAW5R6N9"/>
<dbReference type="Proteomes" id="UP001320898">
    <property type="component" value="Unassembled WGS sequence"/>
</dbReference>
<comment type="caution">
    <text evidence="4">The sequence shown here is derived from an EMBL/GenBank/DDBJ whole genome shotgun (WGS) entry which is preliminary data.</text>
</comment>
<dbReference type="Pfam" id="PF01464">
    <property type="entry name" value="SLT"/>
    <property type="match status" value="1"/>
</dbReference>
<keyword evidence="5" id="KW-1185">Reference proteome</keyword>
<gene>
    <name evidence="4" type="ORF">MUB46_23110</name>
</gene>
<dbReference type="SUPFAM" id="SSF53955">
    <property type="entry name" value="Lysozyme-like"/>
    <property type="match status" value="1"/>
</dbReference>